<dbReference type="AlphaFoldDB" id="I2GT36"/>
<dbReference type="InterPro" id="IPR050250">
    <property type="entry name" value="Macrolide_Exporter_MacB"/>
</dbReference>
<evidence type="ECO:0000259" key="8">
    <source>
        <dbReference type="Pfam" id="PF12704"/>
    </source>
</evidence>
<feature type="transmembrane region" description="Helical" evidence="6">
    <location>
        <begin position="761"/>
        <end position="781"/>
    </location>
</feature>
<evidence type="ECO:0000259" key="7">
    <source>
        <dbReference type="Pfam" id="PF02687"/>
    </source>
</evidence>
<dbReference type="Pfam" id="PF02687">
    <property type="entry name" value="FtsX"/>
    <property type="match status" value="2"/>
</dbReference>
<sequence length="800" mass="89773">MFSNYLTVSLRNLWRNKAVSAISIAGLSVGLASGLVLFLLVNYMFSFDRYHPHMDRSYWIVTDVKQERTMETDAAPRPLADVLRRNYAFVESAVRLETFFGRTISVPDGRGRFLKKFNEARNICYTEPQYFDLFGVEWVSGNPKTALAAPNTIVISERYARKYFDNAPPMGRTLRLDNRTNLTVTGIIKDPPPNTQLRYDAFVSYATIPVLESKQALEDWKGLQAMCFVLLRDGVPAEQLSNAIPGIRRKYYSPNDAAIFDFHVLPLDELNHQRSGMAPRPISYALIAVGLLLVMAACINFVNLATAQALKRSKEVGVRKAIGSTRWQLIVQFLTETALLTLAAVMLALLLTQLCLPLVNRTLAEQVDMLNPTISILDLAKPKPLVWFSGLITLVILLAGLYPALLQARFNPTLALKGKLTTHQIGGLSIRRALIVVQFTLTQFFVLSVLVIMVQLRHMQQTDWGFRKESILAVWLPRDGLAQPHVLRDRWLRVAGVEQVSFCSDPPASPYNRPSPFSYHTHTQPESFETRVRAADENYVATFRLSLVAGRNFLSNDTTSREVLVNETLVRRLGVASPQEVIGKRMHVKDADRVIVGVVKDFRNGDTRAPVLPITLVYDLTHCQMATLAINPMHTETVGKAIEGTWNELLPEEVYRSRYISDLINSFYETERLLAGLVQALSLIAILIGCLGLYGLVTFMAESKTKEIGVRKVLGADTLQLLWLFGREFGKLLVLGFLIAAPLGWWLMSNWLQGYTYHIEIGWWLFASTIGLTVLTTVLTVSRQALKAAIANPVNSLRTD</sequence>
<feature type="domain" description="ABC3 transporter permease C-terminal" evidence="7">
    <location>
        <begin position="681"/>
        <end position="789"/>
    </location>
</feature>
<keyword evidence="5 6" id="KW-0472">Membrane</keyword>
<dbReference type="InterPro" id="IPR025857">
    <property type="entry name" value="MacB_PCD"/>
</dbReference>
<dbReference type="EMBL" id="CAIT01000010">
    <property type="protein sequence ID" value="CCH57065.1"/>
    <property type="molecule type" value="Genomic_DNA"/>
</dbReference>
<dbReference type="Proteomes" id="UP000009309">
    <property type="component" value="Unassembled WGS sequence"/>
</dbReference>
<feature type="domain" description="MacB-like periplasmic core" evidence="8">
    <location>
        <begin position="518"/>
        <end position="617"/>
    </location>
</feature>
<feature type="transmembrane region" description="Helical" evidence="6">
    <location>
        <begin position="282"/>
        <end position="302"/>
    </location>
</feature>
<feature type="transmembrane region" description="Helical" evidence="6">
    <location>
        <begin position="20"/>
        <end position="45"/>
    </location>
</feature>
<dbReference type="GO" id="GO:0022857">
    <property type="term" value="F:transmembrane transporter activity"/>
    <property type="evidence" value="ECO:0007669"/>
    <property type="project" value="TreeGrafter"/>
</dbReference>
<feature type="domain" description="MacB-like periplasmic core" evidence="8">
    <location>
        <begin position="20"/>
        <end position="244"/>
    </location>
</feature>
<keyword evidence="10" id="KW-1185">Reference proteome</keyword>
<dbReference type="Pfam" id="PF12704">
    <property type="entry name" value="MacB_PCD"/>
    <property type="match status" value="2"/>
</dbReference>
<keyword evidence="4 6" id="KW-1133">Transmembrane helix</keyword>
<feature type="domain" description="ABC3 transporter permease C-terminal" evidence="7">
    <location>
        <begin position="288"/>
        <end position="412"/>
    </location>
</feature>
<gene>
    <name evidence="9" type="ORF">BN8_06466</name>
</gene>
<evidence type="ECO:0000256" key="3">
    <source>
        <dbReference type="ARBA" id="ARBA00022692"/>
    </source>
</evidence>
<keyword evidence="3 6" id="KW-0812">Transmembrane</keyword>
<evidence type="ECO:0008006" key="11">
    <source>
        <dbReference type="Google" id="ProtNLM"/>
    </source>
</evidence>
<proteinExistence type="predicted"/>
<feature type="transmembrane region" description="Helical" evidence="6">
    <location>
        <begin position="385"/>
        <end position="405"/>
    </location>
</feature>
<dbReference type="PANTHER" id="PTHR30572">
    <property type="entry name" value="MEMBRANE COMPONENT OF TRANSPORTER-RELATED"/>
    <property type="match status" value="1"/>
</dbReference>
<dbReference type="PANTHER" id="PTHR30572:SF18">
    <property type="entry name" value="ABC-TYPE MACROLIDE FAMILY EXPORT SYSTEM PERMEASE COMPONENT 2"/>
    <property type="match status" value="1"/>
</dbReference>
<comment type="caution">
    <text evidence="9">The sequence shown here is derived from an EMBL/GenBank/DDBJ whole genome shotgun (WGS) entry which is preliminary data.</text>
</comment>
<organism evidence="9 10">
    <name type="scientific">Fibrisoma limi BUZ 3</name>
    <dbReference type="NCBI Taxonomy" id="1185876"/>
    <lineage>
        <taxon>Bacteria</taxon>
        <taxon>Pseudomonadati</taxon>
        <taxon>Bacteroidota</taxon>
        <taxon>Cytophagia</taxon>
        <taxon>Cytophagales</taxon>
        <taxon>Spirosomataceae</taxon>
        <taxon>Fibrisoma</taxon>
    </lineage>
</organism>
<evidence type="ECO:0000313" key="9">
    <source>
        <dbReference type="EMBL" id="CCH57065.1"/>
    </source>
</evidence>
<dbReference type="OrthoDB" id="5933722at2"/>
<evidence type="ECO:0000256" key="6">
    <source>
        <dbReference type="SAM" id="Phobius"/>
    </source>
</evidence>
<keyword evidence="2" id="KW-1003">Cell membrane</keyword>
<name>I2GT36_9BACT</name>
<feature type="transmembrane region" description="Helical" evidence="6">
    <location>
        <begin position="338"/>
        <end position="359"/>
    </location>
</feature>
<dbReference type="RefSeq" id="WP_009285626.1">
    <property type="nucleotide sequence ID" value="NZ_CAIT01000010.1"/>
</dbReference>
<dbReference type="InterPro" id="IPR003838">
    <property type="entry name" value="ABC3_permease_C"/>
</dbReference>
<dbReference type="eggNOG" id="COG0577">
    <property type="taxonomic scope" value="Bacteria"/>
</dbReference>
<reference evidence="9 10" key="1">
    <citation type="journal article" date="2012" name="J. Bacteriol.">
        <title>Genome Sequence of the Filamentous Bacterium Fibrisoma limi BUZ 3T.</title>
        <authorList>
            <person name="Filippini M."/>
            <person name="Qi W."/>
            <person name="Jaenicke S."/>
            <person name="Goesmann A."/>
            <person name="Smits T.H."/>
            <person name="Bagheri H.C."/>
        </authorList>
    </citation>
    <scope>NUCLEOTIDE SEQUENCE [LARGE SCALE GENOMIC DNA]</scope>
    <source>
        <strain evidence="10">BUZ 3T</strain>
    </source>
</reference>
<evidence type="ECO:0000256" key="4">
    <source>
        <dbReference type="ARBA" id="ARBA00022989"/>
    </source>
</evidence>
<dbReference type="STRING" id="1185876.BN8_06466"/>
<evidence type="ECO:0000256" key="5">
    <source>
        <dbReference type="ARBA" id="ARBA00023136"/>
    </source>
</evidence>
<comment type="subcellular location">
    <subcellularLocation>
        <location evidence="1">Cell membrane</location>
        <topology evidence="1">Multi-pass membrane protein</topology>
    </subcellularLocation>
</comment>
<evidence type="ECO:0000256" key="1">
    <source>
        <dbReference type="ARBA" id="ARBA00004651"/>
    </source>
</evidence>
<dbReference type="GO" id="GO:0005886">
    <property type="term" value="C:plasma membrane"/>
    <property type="evidence" value="ECO:0007669"/>
    <property type="project" value="UniProtKB-SubCell"/>
</dbReference>
<feature type="transmembrane region" description="Helical" evidence="6">
    <location>
        <begin position="433"/>
        <end position="454"/>
    </location>
</feature>
<evidence type="ECO:0000313" key="10">
    <source>
        <dbReference type="Proteomes" id="UP000009309"/>
    </source>
</evidence>
<accession>I2GT36</accession>
<protein>
    <recommendedName>
        <fullName evidence="11">Macrolide export ATP-binding/permease protein macB</fullName>
    </recommendedName>
</protein>
<feature type="transmembrane region" description="Helical" evidence="6">
    <location>
        <begin position="673"/>
        <end position="696"/>
    </location>
</feature>
<feature type="transmembrane region" description="Helical" evidence="6">
    <location>
        <begin position="732"/>
        <end position="749"/>
    </location>
</feature>
<evidence type="ECO:0000256" key="2">
    <source>
        <dbReference type="ARBA" id="ARBA00022475"/>
    </source>
</evidence>